<reference evidence="1" key="1">
    <citation type="journal article" date="2020" name="mSystems">
        <title>Genome- and Community-Level Interaction Insights into Carbon Utilization and Element Cycling Functions of Hydrothermarchaeota in Hydrothermal Sediment.</title>
        <authorList>
            <person name="Zhou Z."/>
            <person name="Liu Y."/>
            <person name="Xu W."/>
            <person name="Pan J."/>
            <person name="Luo Z.H."/>
            <person name="Li M."/>
        </authorList>
    </citation>
    <scope>NUCLEOTIDE SEQUENCE [LARGE SCALE GENOMIC DNA]</scope>
    <source>
        <strain evidence="1">SpSt-456</strain>
    </source>
</reference>
<sequence length="258" mass="30044">MDEIESTAPEKIRDRLKPIQDGTFRFACHPGVSCFTECCRDLNLMLTPYDVLRLSRHLNLSTTEFLDRYTDVVVAEGSPLPAVCLMMQENDRRTCPFVSPAGCRVYPDRPSACRTYPLARASRKHRVHGTVLESYYLVVEDHCRGFDEPRTWSVGEWIADQGLEEYHRMNNDWMDLVTHPAVRQGLTEKQIPMYYMASYDLDRFRAFVFESRFRHMFDAGKMDVERAREDDGALYELALAWLKFFLLGEGPLRPKDRP</sequence>
<dbReference type="EMBL" id="DSTK01000011">
    <property type="protein sequence ID" value="HFK96271.1"/>
    <property type="molecule type" value="Genomic_DNA"/>
</dbReference>
<dbReference type="InterPro" id="IPR005358">
    <property type="entry name" value="Puta_zinc/iron-chelating_dom"/>
</dbReference>
<evidence type="ECO:0000313" key="1">
    <source>
        <dbReference type="EMBL" id="HFK96271.1"/>
    </source>
</evidence>
<dbReference type="PANTHER" id="PTHR35866">
    <property type="entry name" value="PUTATIVE-RELATED"/>
    <property type="match status" value="1"/>
</dbReference>
<name>A0A831ZJ24_9BACT</name>
<accession>A0A831ZJ24</accession>
<protein>
    <submittedName>
        <fullName evidence="1">YkgJ family cysteine cluster protein</fullName>
    </submittedName>
</protein>
<proteinExistence type="predicted"/>
<dbReference type="PANTHER" id="PTHR35866:SF1">
    <property type="entry name" value="YKGJ FAMILY CYSTEINE CLUSTER PROTEIN"/>
    <property type="match status" value="1"/>
</dbReference>
<dbReference type="Pfam" id="PF03692">
    <property type="entry name" value="CxxCxxCC"/>
    <property type="match status" value="1"/>
</dbReference>
<dbReference type="AlphaFoldDB" id="A0A831ZJ24"/>
<organism evidence="1">
    <name type="scientific">Desulfacinum infernum</name>
    <dbReference type="NCBI Taxonomy" id="35837"/>
    <lineage>
        <taxon>Bacteria</taxon>
        <taxon>Pseudomonadati</taxon>
        <taxon>Thermodesulfobacteriota</taxon>
        <taxon>Syntrophobacteria</taxon>
        <taxon>Syntrophobacterales</taxon>
        <taxon>Syntrophobacteraceae</taxon>
        <taxon>Desulfacinum</taxon>
    </lineage>
</organism>
<gene>
    <name evidence="1" type="ORF">ENS06_02975</name>
</gene>
<comment type="caution">
    <text evidence="1">The sequence shown here is derived from an EMBL/GenBank/DDBJ whole genome shotgun (WGS) entry which is preliminary data.</text>
</comment>